<evidence type="ECO:0000313" key="4">
    <source>
        <dbReference type="Proteomes" id="UP001354989"/>
    </source>
</evidence>
<keyword evidence="4" id="KW-1185">Reference proteome</keyword>
<gene>
    <name evidence="3" type="ORF">PEPS_25260</name>
</gene>
<dbReference type="Pfam" id="PF05170">
    <property type="entry name" value="AsmA"/>
    <property type="match status" value="1"/>
</dbReference>
<evidence type="ECO:0000259" key="2">
    <source>
        <dbReference type="Pfam" id="PF05170"/>
    </source>
</evidence>
<evidence type="ECO:0000256" key="1">
    <source>
        <dbReference type="SAM" id="MobiDB-lite"/>
    </source>
</evidence>
<feature type="domain" description="AsmA" evidence="2">
    <location>
        <begin position="2"/>
        <end position="192"/>
    </location>
</feature>
<feature type="compositionally biased region" description="Low complexity" evidence="1">
    <location>
        <begin position="925"/>
        <end position="937"/>
    </location>
</feature>
<proteinExistence type="predicted"/>
<feature type="region of interest" description="Disordered" evidence="1">
    <location>
        <begin position="920"/>
        <end position="946"/>
    </location>
</feature>
<name>A0ABM7VGZ9_9BACT</name>
<dbReference type="PANTHER" id="PTHR30441:SF8">
    <property type="entry name" value="DUF748 DOMAIN-CONTAINING PROTEIN"/>
    <property type="match status" value="1"/>
</dbReference>
<dbReference type="Proteomes" id="UP001354989">
    <property type="component" value="Chromosome"/>
</dbReference>
<evidence type="ECO:0000313" key="3">
    <source>
        <dbReference type="EMBL" id="BDD00246.1"/>
    </source>
</evidence>
<reference evidence="3 4" key="1">
    <citation type="submission" date="2021-12" db="EMBL/GenBank/DDBJ databases">
        <title>Genome sequencing of bacteria with rrn-lacking chromosome and rrn-plasmid.</title>
        <authorList>
            <person name="Anda M."/>
            <person name="Iwasaki W."/>
        </authorList>
    </citation>
    <scope>NUCLEOTIDE SEQUENCE [LARGE SCALE GENOMIC DNA]</scope>
    <source>
        <strain evidence="3 4">NBRC 101262</strain>
    </source>
</reference>
<dbReference type="EMBL" id="AP025292">
    <property type="protein sequence ID" value="BDD00246.1"/>
    <property type="molecule type" value="Genomic_DNA"/>
</dbReference>
<dbReference type="PANTHER" id="PTHR30441">
    <property type="entry name" value="DUF748 DOMAIN-CONTAINING PROTEIN"/>
    <property type="match status" value="1"/>
</dbReference>
<dbReference type="InterPro" id="IPR007844">
    <property type="entry name" value="AsmA"/>
</dbReference>
<sequence>MKKLLFTLGGVIVLIILALAIAPFLFKDKIEGAVNEAMKENLNADVYYNTDEFSLSFFKNFPNLTVGMQNFGIVNHAPFEGDTLVKVGEFNISVNVASLISGKVSLNNVSLKQPDIRVKVLQDGRANYDIAKATEETAPKEETASEGDGPAISINHWEIIDGRLSYDDLSSDLHFNMHGLQHRGAGDFAKSNFDMTSKTHIEGMNLKMEKTAYLENRPFDLDATVNMDLEHMKFTLKENTLKMNDLALHVEGFVAMLADENIQVDLKFNSQDNTIKSVLSLVPKVFLEDIKDVKTDGNFEFKGFAKGFYNAQQMPAFGLDFKLDNGNIRYPDLPTAIRNLNFELHVKNEDGVIDNTSVNIPKFHVDLGKNPIDGNLMIKDLKKFPIDGAIKGTINLTDLADLAHQQGLKMKGVYKIDINAHGYYDSLTNTIPVLDGSMSLTDGYFESKDFPIPVEGMNFTAKVQSPEGKMSSTTMMVDNFRMMMEQETFTASMKIFDLNDPKWDIKAQGNVDLATMAKAFKLDSMELEGKIYADITTKGKMSDVEKEAYDKLPTSGKVNLKNLIFISPDFPQGVRIASANAVFNPKNIELSNLSGKIGNSDMNIKGKISNYIAYALKDETLRGTMTFNSTRFNLNQFMVEAPEDEEVAKAETKDPDSAQEVVVIPKNLDLTFMASIKETIYDQMVLKNLKGKISLKNGLATLDGVNFNTMGGKVGMSGVYNSTNVRKPSFGFNFDMSQIDIPQAYASLNTVQAAAPIAKEMNGKFSTNFSMKGILLKDMSPDMNTMDGSGDIEIREASVKNSGIVKGISAISGFSSKSENINMKDVIIKTRIENGRVKVQPFDVKIGEYTATIDGSNGFDKSLDYNMKVLVPTKGLGKEANKVIGDLFGTKTDVVPEAMRFNFKVDGNYDKPKYKLVGTESVAGKSSSKSNSSNANKETPKTDVKKEAQKILDKLF</sequence>
<dbReference type="InterPro" id="IPR052894">
    <property type="entry name" value="AsmA-related"/>
</dbReference>
<organism evidence="3 4">
    <name type="scientific">Persicobacter psychrovividus</name>
    <dbReference type="NCBI Taxonomy" id="387638"/>
    <lineage>
        <taxon>Bacteria</taxon>
        <taxon>Pseudomonadati</taxon>
        <taxon>Bacteroidota</taxon>
        <taxon>Cytophagia</taxon>
        <taxon>Cytophagales</taxon>
        <taxon>Persicobacteraceae</taxon>
        <taxon>Persicobacter</taxon>
    </lineage>
</organism>
<dbReference type="RefSeq" id="WP_338397220.1">
    <property type="nucleotide sequence ID" value="NZ_AP025292.1"/>
</dbReference>
<accession>A0ABM7VGZ9</accession>
<protein>
    <recommendedName>
        <fullName evidence="2">AsmA domain-containing protein</fullName>
    </recommendedName>
</protein>